<gene>
    <name evidence="2" type="primary">Rbm25</name>
    <name evidence="2" type="ORF">L345_08334</name>
</gene>
<dbReference type="AlphaFoldDB" id="V8NUY7"/>
<proteinExistence type="predicted"/>
<evidence type="ECO:0000313" key="2">
    <source>
        <dbReference type="EMBL" id="ETE65895.1"/>
    </source>
</evidence>
<evidence type="ECO:0000256" key="1">
    <source>
        <dbReference type="SAM" id="MobiDB-lite"/>
    </source>
</evidence>
<feature type="non-terminal residue" evidence="2">
    <location>
        <position position="1"/>
    </location>
</feature>
<accession>V8NUY7</accession>
<keyword evidence="3" id="KW-1185">Reference proteome</keyword>
<comment type="caution">
    <text evidence="2">The sequence shown here is derived from an EMBL/GenBank/DDBJ whole genome shotgun (WGS) entry which is preliminary data.</text>
</comment>
<sequence>MLVLPSIPFPASSSLSHQAALISFSQVSSSKSSLAYEETPWAFTVAFALPLHQQIKESPPRSSKSYWYPPDLRGFAMKEDRKEGNEREREREDRKERRKEGNERDRRQEGGKEMKETDRNKTGREGGETEDRKGGREEGRK</sequence>
<name>V8NUY7_OPHHA</name>
<dbReference type="Proteomes" id="UP000018936">
    <property type="component" value="Unassembled WGS sequence"/>
</dbReference>
<protein>
    <submittedName>
        <fullName evidence="2">RNA-binding protein 25</fullName>
    </submittedName>
</protein>
<organism evidence="2 3">
    <name type="scientific">Ophiophagus hannah</name>
    <name type="common">King cobra</name>
    <name type="synonym">Naja hannah</name>
    <dbReference type="NCBI Taxonomy" id="8665"/>
    <lineage>
        <taxon>Eukaryota</taxon>
        <taxon>Metazoa</taxon>
        <taxon>Chordata</taxon>
        <taxon>Craniata</taxon>
        <taxon>Vertebrata</taxon>
        <taxon>Euteleostomi</taxon>
        <taxon>Lepidosauria</taxon>
        <taxon>Squamata</taxon>
        <taxon>Bifurcata</taxon>
        <taxon>Unidentata</taxon>
        <taxon>Episquamata</taxon>
        <taxon>Toxicofera</taxon>
        <taxon>Serpentes</taxon>
        <taxon>Colubroidea</taxon>
        <taxon>Elapidae</taxon>
        <taxon>Elapinae</taxon>
        <taxon>Ophiophagus</taxon>
    </lineage>
</organism>
<reference evidence="2 3" key="1">
    <citation type="journal article" date="2013" name="Proc. Natl. Acad. Sci. U.S.A.">
        <title>The king cobra genome reveals dynamic gene evolution and adaptation in the snake venom system.</title>
        <authorList>
            <person name="Vonk F.J."/>
            <person name="Casewell N.R."/>
            <person name="Henkel C.V."/>
            <person name="Heimberg A.M."/>
            <person name="Jansen H.J."/>
            <person name="McCleary R.J."/>
            <person name="Kerkkamp H.M."/>
            <person name="Vos R.A."/>
            <person name="Guerreiro I."/>
            <person name="Calvete J.J."/>
            <person name="Wuster W."/>
            <person name="Woods A.E."/>
            <person name="Logan J.M."/>
            <person name="Harrison R.A."/>
            <person name="Castoe T.A."/>
            <person name="de Koning A.P."/>
            <person name="Pollock D.D."/>
            <person name="Yandell M."/>
            <person name="Calderon D."/>
            <person name="Renjifo C."/>
            <person name="Currier R.B."/>
            <person name="Salgado D."/>
            <person name="Pla D."/>
            <person name="Sanz L."/>
            <person name="Hyder A.S."/>
            <person name="Ribeiro J.M."/>
            <person name="Arntzen J.W."/>
            <person name="van den Thillart G.E."/>
            <person name="Boetzer M."/>
            <person name="Pirovano W."/>
            <person name="Dirks R.P."/>
            <person name="Spaink H.P."/>
            <person name="Duboule D."/>
            <person name="McGlinn E."/>
            <person name="Kini R.M."/>
            <person name="Richardson M.K."/>
        </authorList>
    </citation>
    <scope>NUCLEOTIDE SEQUENCE</scope>
    <source>
        <tissue evidence="2">Blood</tissue>
    </source>
</reference>
<dbReference type="EMBL" id="AZIM01001731">
    <property type="protein sequence ID" value="ETE65895.1"/>
    <property type="molecule type" value="Genomic_DNA"/>
</dbReference>
<feature type="compositionally biased region" description="Basic and acidic residues" evidence="1">
    <location>
        <begin position="76"/>
        <end position="141"/>
    </location>
</feature>
<feature type="region of interest" description="Disordered" evidence="1">
    <location>
        <begin position="54"/>
        <end position="141"/>
    </location>
</feature>
<evidence type="ECO:0000313" key="3">
    <source>
        <dbReference type="Proteomes" id="UP000018936"/>
    </source>
</evidence>